<dbReference type="InterPro" id="IPR010982">
    <property type="entry name" value="Lambda_DNA-bd_dom_sf"/>
</dbReference>
<name>A0AAE4Q0F7_9GAMM</name>
<gene>
    <name evidence="1" type="ORF">QM089_18105</name>
</gene>
<organism evidence="1 2">
    <name type="scientific">Shewanella xiamenensis</name>
    <dbReference type="NCBI Taxonomy" id="332186"/>
    <lineage>
        <taxon>Bacteria</taxon>
        <taxon>Pseudomonadati</taxon>
        <taxon>Pseudomonadota</taxon>
        <taxon>Gammaproteobacteria</taxon>
        <taxon>Alteromonadales</taxon>
        <taxon>Shewanellaceae</taxon>
        <taxon>Shewanella</taxon>
    </lineage>
</organism>
<accession>A0AAE4Q0F7</accession>
<dbReference type="AlphaFoldDB" id="A0AAE4Q0F7"/>
<dbReference type="EMBL" id="JASGOQ010000001">
    <property type="protein sequence ID" value="MDV5392112.1"/>
    <property type="molecule type" value="Genomic_DNA"/>
</dbReference>
<comment type="caution">
    <text evidence="1">The sequence shown here is derived from an EMBL/GenBank/DDBJ whole genome shotgun (WGS) entry which is preliminary data.</text>
</comment>
<dbReference type="RefSeq" id="WP_317520499.1">
    <property type="nucleotide sequence ID" value="NZ_JASGOQ010000001.1"/>
</dbReference>
<sequence>MEPLTKHDTILWINHAIAYFKSVGKTQKDMAKILGLEESRVSEMKVGSGTISPNLMDKIIEYCGSPKRNPGRYEEVELYDDIDSFFDKFKDVTINRFHRKLLKLATNEEKYLHLLSLICAPNLHYKTDKKIIESQLDELFLSKEYVEKCNNYSEVLRNTVGYDERPIENFQWWNLDDEGQKLFSVAGIVIRDFDTFRLLYLYSKLFEGITNFKFGSKERLNIQPQIPVEPVVLTGQRIKVMKSSSLKSTNINAAFHELFGKKISGVKLNNYSELRLNPEQYMPDYWEYARCELYLGVNMNYYILIQLSHKPIMEWAHEDDDSLSENKYFGFIEPDDRVIVCNINSLRLYDCIEEIRKWFGLPSDSLFVLKQDIAKAGGYVPGAKVLL</sequence>
<evidence type="ECO:0000313" key="2">
    <source>
        <dbReference type="Proteomes" id="UP001187859"/>
    </source>
</evidence>
<dbReference type="GO" id="GO:0003677">
    <property type="term" value="F:DNA binding"/>
    <property type="evidence" value="ECO:0007669"/>
    <property type="project" value="InterPro"/>
</dbReference>
<dbReference type="SUPFAM" id="SSF47413">
    <property type="entry name" value="lambda repressor-like DNA-binding domains"/>
    <property type="match status" value="1"/>
</dbReference>
<dbReference type="Proteomes" id="UP001187859">
    <property type="component" value="Unassembled WGS sequence"/>
</dbReference>
<protein>
    <submittedName>
        <fullName evidence="1">Uncharacterized protein</fullName>
    </submittedName>
</protein>
<proteinExistence type="predicted"/>
<reference evidence="1" key="1">
    <citation type="submission" date="2023-05" db="EMBL/GenBank/DDBJ databases">
        <title>Colonisation of extended spectrum b-lactamase- and carbapenemase-producing bacteria on hospital surfaces from low- and middle-income countries.</title>
        <authorList>
            <person name="Nieto-Rosado M."/>
            <person name="Sands K."/>
            <person name="Iregbu K."/>
            <person name="Zahra R."/>
            <person name="Mazarati J.B."/>
            <person name="Mehtar S."/>
            <person name="Barnards-Group B."/>
            <person name="Walsh T.R."/>
        </authorList>
    </citation>
    <scope>NUCLEOTIDE SEQUENCE</scope>
    <source>
        <strain evidence="1">PP-E493</strain>
    </source>
</reference>
<evidence type="ECO:0000313" key="1">
    <source>
        <dbReference type="EMBL" id="MDV5392112.1"/>
    </source>
</evidence>